<keyword evidence="3 4" id="KW-0732">Signal</keyword>
<comment type="similarity">
    <text evidence="1">Belongs to the bacterial solute-binding protein 5 family.</text>
</comment>
<dbReference type="Proteomes" id="UP001226160">
    <property type="component" value="Unassembled WGS sequence"/>
</dbReference>
<dbReference type="GO" id="GO:0042597">
    <property type="term" value="C:periplasmic space"/>
    <property type="evidence" value="ECO:0007669"/>
    <property type="project" value="UniProtKB-ARBA"/>
</dbReference>
<dbReference type="RefSeq" id="WP_284589834.1">
    <property type="nucleotide sequence ID" value="NZ_JASNVP010000006.1"/>
</dbReference>
<dbReference type="GO" id="GO:1904680">
    <property type="term" value="F:peptide transmembrane transporter activity"/>
    <property type="evidence" value="ECO:0007669"/>
    <property type="project" value="TreeGrafter"/>
</dbReference>
<dbReference type="PROSITE" id="PS51257">
    <property type="entry name" value="PROKAR_LIPOPROTEIN"/>
    <property type="match status" value="1"/>
</dbReference>
<dbReference type="GO" id="GO:0015833">
    <property type="term" value="P:peptide transport"/>
    <property type="evidence" value="ECO:0007669"/>
    <property type="project" value="TreeGrafter"/>
</dbReference>
<feature type="chain" id="PRO_5042821792" evidence="4">
    <location>
        <begin position="31"/>
        <end position="511"/>
    </location>
</feature>
<protein>
    <submittedName>
        <fullName evidence="6">ABC transporter substrate-binding protein</fullName>
    </submittedName>
</protein>
<dbReference type="Gene3D" id="3.40.190.10">
    <property type="entry name" value="Periplasmic binding protein-like II"/>
    <property type="match status" value="1"/>
</dbReference>
<feature type="domain" description="Solute-binding protein family 5" evidence="5">
    <location>
        <begin position="94"/>
        <end position="416"/>
    </location>
</feature>
<dbReference type="AlphaFoldDB" id="A0AAP4F878"/>
<gene>
    <name evidence="6" type="ORF">QPX54_07825</name>
</gene>
<accession>A0AAP4F878</accession>
<evidence type="ECO:0000313" key="6">
    <source>
        <dbReference type="EMBL" id="MDK4326409.1"/>
    </source>
</evidence>
<dbReference type="PANTHER" id="PTHR30290:SF9">
    <property type="entry name" value="OLIGOPEPTIDE-BINDING PROTEIN APPA"/>
    <property type="match status" value="1"/>
</dbReference>
<dbReference type="InterPro" id="IPR030678">
    <property type="entry name" value="Peptide/Ni-bd"/>
</dbReference>
<dbReference type="PIRSF" id="PIRSF002741">
    <property type="entry name" value="MppA"/>
    <property type="match status" value="1"/>
</dbReference>
<proteinExistence type="inferred from homology"/>
<dbReference type="GO" id="GO:0043190">
    <property type="term" value="C:ATP-binding cassette (ABC) transporter complex"/>
    <property type="evidence" value="ECO:0007669"/>
    <property type="project" value="InterPro"/>
</dbReference>
<dbReference type="CDD" id="cd08503">
    <property type="entry name" value="PBP2_NikA_DppA_OppA_like_17"/>
    <property type="match status" value="1"/>
</dbReference>
<dbReference type="PANTHER" id="PTHR30290">
    <property type="entry name" value="PERIPLASMIC BINDING COMPONENT OF ABC TRANSPORTER"/>
    <property type="match status" value="1"/>
</dbReference>
<evidence type="ECO:0000259" key="5">
    <source>
        <dbReference type="Pfam" id="PF00496"/>
    </source>
</evidence>
<dbReference type="Gene3D" id="3.10.105.10">
    <property type="entry name" value="Dipeptide-binding Protein, Domain 3"/>
    <property type="match status" value="1"/>
</dbReference>
<sequence>MFKPRSSRMYASIAAVTAASLLLVSCSDNAGNSASEVPTGEKGGEETVLRVGALGKTADAQRDPHKLLPNDSDMLINSLIWDAMTVPGSDEVVESRLMDSWEQTGDTTWEFTVNDHARFHDGTDVTADDAEWSLHRLLEDEGNYYKLPVIPESIKAIDEDTVAMETEEPNSQLPMLARLMTFVMKKDTTPEDAMGTGPFKLESWNNGSATLVANENYHGHKPEVDKIEVIPFEDTTSMTNAIVSGQIDLAQSVGATAARTAEGNDDLQVLTRSNDSVLPVAMRTSDGPFADEKVREAIRLGVDRQAIVDGALSGFGKTANDVLGTGDPNLDTSLQRERDIDKAKKLLEEADFDLDKTYELYVTPEAPGQLDAMKLFAEQMKDIGVKVNVVEKESGTFYDEIWTKADLYSTYWGTNDTTLFFAGKVLDGDAPSNETAFDDQEFNETYSKLLASNDEDEIVELNKKLQEIQYNRGGYVVWGSSDAVDIAAKNVNGVPDAPGYGRVKLETVTKS</sequence>
<comment type="caution">
    <text evidence="6">The sequence shown here is derived from an EMBL/GenBank/DDBJ whole genome shotgun (WGS) entry which is preliminary data.</text>
</comment>
<reference evidence="6" key="1">
    <citation type="submission" date="2023-05" db="EMBL/GenBank/DDBJ databases">
        <title>Metabolic capabilities are highly conserved among human nasal-associated Corynebacterium species in pangenomic analyses.</title>
        <authorList>
            <person name="Tran T.H."/>
            <person name="Roberts A.Q."/>
            <person name="Escapa I.F."/>
            <person name="Gao W."/>
            <person name="Conlan S."/>
            <person name="Kong H."/>
            <person name="Segre J.A."/>
            <person name="Kelly M.S."/>
            <person name="Lemon K.P."/>
        </authorList>
    </citation>
    <scope>NUCLEOTIDE SEQUENCE</scope>
    <source>
        <strain evidence="6">KPL2654</strain>
    </source>
</reference>
<dbReference type="SUPFAM" id="SSF53850">
    <property type="entry name" value="Periplasmic binding protein-like II"/>
    <property type="match status" value="1"/>
</dbReference>
<dbReference type="EMBL" id="JASNVP010000006">
    <property type="protein sequence ID" value="MDK4326409.1"/>
    <property type="molecule type" value="Genomic_DNA"/>
</dbReference>
<evidence type="ECO:0000256" key="2">
    <source>
        <dbReference type="ARBA" id="ARBA00022448"/>
    </source>
</evidence>
<evidence type="ECO:0000256" key="4">
    <source>
        <dbReference type="SAM" id="SignalP"/>
    </source>
</evidence>
<feature type="signal peptide" evidence="4">
    <location>
        <begin position="1"/>
        <end position="30"/>
    </location>
</feature>
<dbReference type="InterPro" id="IPR039424">
    <property type="entry name" value="SBP_5"/>
</dbReference>
<organism evidence="6 7">
    <name type="scientific">Corynebacterium propinquum</name>
    <dbReference type="NCBI Taxonomy" id="43769"/>
    <lineage>
        <taxon>Bacteria</taxon>
        <taxon>Bacillati</taxon>
        <taxon>Actinomycetota</taxon>
        <taxon>Actinomycetes</taxon>
        <taxon>Mycobacteriales</taxon>
        <taxon>Corynebacteriaceae</taxon>
        <taxon>Corynebacterium</taxon>
    </lineage>
</organism>
<name>A0AAP4F878_9CORY</name>
<dbReference type="InterPro" id="IPR000914">
    <property type="entry name" value="SBP_5_dom"/>
</dbReference>
<keyword evidence="2" id="KW-0813">Transport</keyword>
<evidence type="ECO:0000256" key="1">
    <source>
        <dbReference type="ARBA" id="ARBA00005695"/>
    </source>
</evidence>
<evidence type="ECO:0000256" key="3">
    <source>
        <dbReference type="ARBA" id="ARBA00022729"/>
    </source>
</evidence>
<evidence type="ECO:0000313" key="7">
    <source>
        <dbReference type="Proteomes" id="UP001226160"/>
    </source>
</evidence>
<dbReference type="Pfam" id="PF00496">
    <property type="entry name" value="SBP_bac_5"/>
    <property type="match status" value="1"/>
</dbReference>